<protein>
    <recommendedName>
        <fullName evidence="4">DUF4238 domain-containing protein</fullName>
    </recommendedName>
</protein>
<sequence>MKKIGKNKPTRQHHVPKVYLRNFCDLHGCIAVMDKREHRIFTTGVRAVGVENDFYTLEKLDDPYCWERAYASGIEPLMGKLLTKLISQTNILVQNGATVISPSEKAQLAVIMVVQLLRGKQSREYEQKLYADYLPEAIDKAKTLFGSLNNEQNKLLEAFASDEYYFKRTVMDVTLDSERIAKYAGILCNRDILVYRIQGNMEFITSDNPVMFINSITKNARPFTNGLIKPTTIVYYPISPKLLLSAVHPSAYFGVLSNQDCQLIDLDACKEIGFITSINKKQISQCYQHAFARSVGMMKQFQERKGK</sequence>
<accession>A0A0E3W2Z2</accession>
<organism evidence="2 3">
    <name type="scientific">Syntrophomonas zehnderi OL-4</name>
    <dbReference type="NCBI Taxonomy" id="690567"/>
    <lineage>
        <taxon>Bacteria</taxon>
        <taxon>Bacillati</taxon>
        <taxon>Bacillota</taxon>
        <taxon>Clostridia</taxon>
        <taxon>Eubacteriales</taxon>
        <taxon>Syntrophomonadaceae</taxon>
        <taxon>Syntrophomonas</taxon>
    </lineage>
</organism>
<name>A0A0E3W2Z2_9FIRM</name>
<dbReference type="Pfam" id="PF14022">
    <property type="entry name" value="DUF4238"/>
    <property type="match status" value="1"/>
</dbReference>
<dbReference type="InterPro" id="IPR025332">
    <property type="entry name" value="DUF4238"/>
</dbReference>
<gene>
    <name evidence="2" type="ORF">1022</name>
    <name evidence="1" type="ORF">369</name>
</gene>
<evidence type="ECO:0000313" key="2">
    <source>
        <dbReference type="EMBL" id="CFX33140.1"/>
    </source>
</evidence>
<reference evidence="2 3" key="1">
    <citation type="submission" date="2015-03" db="EMBL/GenBank/DDBJ databases">
        <authorList>
            <person name="Strepis Nikolaos"/>
        </authorList>
    </citation>
    <scope>NUCLEOTIDE SEQUENCE [LARGE SCALE GENOMIC DNA]</scope>
    <source>
        <strain evidence="2 3">OL-4</strain>
    </source>
</reference>
<dbReference type="Proteomes" id="UP000045545">
    <property type="component" value="Unassembled WGS sequence"/>
</dbReference>
<evidence type="ECO:0000313" key="3">
    <source>
        <dbReference type="Proteomes" id="UP000045545"/>
    </source>
</evidence>
<dbReference type="STRING" id="690567.1022"/>
<evidence type="ECO:0000313" key="1">
    <source>
        <dbReference type="EMBL" id="CFX06568.1"/>
    </source>
</evidence>
<evidence type="ECO:0008006" key="4">
    <source>
        <dbReference type="Google" id="ProtNLM"/>
    </source>
</evidence>
<dbReference type="RefSeq" id="WP_046495087.1">
    <property type="nucleotide sequence ID" value="NZ_CGIH01000004.1"/>
</dbReference>
<keyword evidence="3" id="KW-1185">Reference proteome</keyword>
<dbReference type="EMBL" id="CGIH01000004">
    <property type="protein sequence ID" value="CFX06568.1"/>
    <property type="molecule type" value="Genomic_DNA"/>
</dbReference>
<proteinExistence type="predicted"/>
<dbReference type="AlphaFoldDB" id="A0A0E3W2Z2"/>
<dbReference type="EMBL" id="CGIH01000018">
    <property type="protein sequence ID" value="CFX33140.1"/>
    <property type="molecule type" value="Genomic_DNA"/>
</dbReference>